<evidence type="ECO:0000256" key="2">
    <source>
        <dbReference type="SAM" id="MobiDB-lite"/>
    </source>
</evidence>
<evidence type="ECO:0000313" key="4">
    <source>
        <dbReference type="Proteomes" id="UP001190700"/>
    </source>
</evidence>
<dbReference type="EMBL" id="LGRX02030969">
    <property type="protein sequence ID" value="KAK3245146.1"/>
    <property type="molecule type" value="Genomic_DNA"/>
</dbReference>
<keyword evidence="4" id="KW-1185">Reference proteome</keyword>
<reference evidence="3 4" key="1">
    <citation type="journal article" date="2015" name="Genome Biol. Evol.">
        <title>Comparative Genomics of a Bacterivorous Green Alga Reveals Evolutionary Causalities and Consequences of Phago-Mixotrophic Mode of Nutrition.</title>
        <authorList>
            <person name="Burns J.A."/>
            <person name="Paasch A."/>
            <person name="Narechania A."/>
            <person name="Kim E."/>
        </authorList>
    </citation>
    <scope>NUCLEOTIDE SEQUENCE [LARGE SCALE GENOMIC DNA]</scope>
    <source>
        <strain evidence="3 4">PLY_AMNH</strain>
    </source>
</reference>
<feature type="compositionally biased region" description="Acidic residues" evidence="2">
    <location>
        <begin position="379"/>
        <end position="389"/>
    </location>
</feature>
<sequence length="389" mass="43308">MRRYTVPHIHTGRLLAVVALFAFSSYLVTSLLTERARGQFLAEKVKTKTAELLSREAELTKMALKEQDLLAELVRKDREIKSISQSISTLKKSNSEKDESRAAAESVGKACERQLTEANDHLKKDVEKFQQEVAALTTAKSAAEQETQNALAGLEVKRGLVTTVKASLEAETAVREKAEGALRSTEWQLQQCTSAQTSLQEQLQQTAKEAREAISARDVALQEMERAASTHEASTAEGGREEDVPLEEATARGAHGHAEEDGVIEEVNIDEFGGSVEGARSEEVVKAEQKPVHSAEYKRQHARDGGVMKREDHEASEEKEEVEEEDEEQEQEEGEDEDEDDEPTDKKHASNISRPRVEEIREQEEEDEEEQEPGKMQDENEEDASGNVA</sequence>
<feature type="compositionally biased region" description="Acidic residues" evidence="2">
    <location>
        <begin position="314"/>
        <end position="343"/>
    </location>
</feature>
<name>A0AAE0BYJ4_9CHLO</name>
<keyword evidence="1" id="KW-0175">Coiled coil</keyword>
<evidence type="ECO:0000256" key="1">
    <source>
        <dbReference type="SAM" id="Coils"/>
    </source>
</evidence>
<proteinExistence type="predicted"/>
<organism evidence="3 4">
    <name type="scientific">Cymbomonas tetramitiformis</name>
    <dbReference type="NCBI Taxonomy" id="36881"/>
    <lineage>
        <taxon>Eukaryota</taxon>
        <taxon>Viridiplantae</taxon>
        <taxon>Chlorophyta</taxon>
        <taxon>Pyramimonadophyceae</taxon>
        <taxon>Pyramimonadales</taxon>
        <taxon>Pyramimonadaceae</taxon>
        <taxon>Cymbomonas</taxon>
    </lineage>
</organism>
<feature type="coiled-coil region" evidence="1">
    <location>
        <begin position="112"/>
        <end position="146"/>
    </location>
</feature>
<feature type="compositionally biased region" description="Acidic residues" evidence="2">
    <location>
        <begin position="361"/>
        <end position="371"/>
    </location>
</feature>
<comment type="caution">
    <text evidence="3">The sequence shown here is derived from an EMBL/GenBank/DDBJ whole genome shotgun (WGS) entry which is preliminary data.</text>
</comment>
<feature type="compositionally biased region" description="Basic and acidic residues" evidence="2">
    <location>
        <begin position="279"/>
        <end position="313"/>
    </location>
</feature>
<accession>A0AAE0BYJ4</accession>
<gene>
    <name evidence="3" type="ORF">CYMTET_45268</name>
</gene>
<evidence type="ECO:0000313" key="3">
    <source>
        <dbReference type="EMBL" id="KAK3245146.1"/>
    </source>
</evidence>
<dbReference type="AlphaFoldDB" id="A0AAE0BYJ4"/>
<dbReference type="Proteomes" id="UP001190700">
    <property type="component" value="Unassembled WGS sequence"/>
</dbReference>
<protein>
    <submittedName>
        <fullName evidence="3">Uncharacterized protein</fullName>
    </submittedName>
</protein>
<feature type="region of interest" description="Disordered" evidence="2">
    <location>
        <begin position="251"/>
        <end position="389"/>
    </location>
</feature>